<dbReference type="OrthoDB" id="419530at2759"/>
<keyword evidence="2" id="KW-0732">Signal</keyword>
<evidence type="ECO:0000313" key="4">
    <source>
        <dbReference type="Proteomes" id="UP000601435"/>
    </source>
</evidence>
<comment type="caution">
    <text evidence="3">The sequence shown here is derived from an EMBL/GenBank/DDBJ whole genome shotgun (WGS) entry which is preliminary data.</text>
</comment>
<feature type="transmembrane region" description="Helical" evidence="1">
    <location>
        <begin position="216"/>
        <end position="238"/>
    </location>
</feature>
<feature type="transmembrane region" description="Helical" evidence="1">
    <location>
        <begin position="185"/>
        <end position="210"/>
    </location>
</feature>
<evidence type="ECO:0000256" key="2">
    <source>
        <dbReference type="SAM" id="SignalP"/>
    </source>
</evidence>
<dbReference type="AlphaFoldDB" id="A0A812V639"/>
<dbReference type="Proteomes" id="UP000601435">
    <property type="component" value="Unassembled WGS sequence"/>
</dbReference>
<evidence type="ECO:0000313" key="3">
    <source>
        <dbReference type="EMBL" id="CAE7616409.1"/>
    </source>
</evidence>
<evidence type="ECO:0008006" key="5">
    <source>
        <dbReference type="Google" id="ProtNLM"/>
    </source>
</evidence>
<feature type="transmembrane region" description="Helical" evidence="1">
    <location>
        <begin position="121"/>
        <end position="142"/>
    </location>
</feature>
<keyword evidence="4" id="KW-1185">Reference proteome</keyword>
<organism evidence="3 4">
    <name type="scientific">Symbiodinium necroappetens</name>
    <dbReference type="NCBI Taxonomy" id="1628268"/>
    <lineage>
        <taxon>Eukaryota</taxon>
        <taxon>Sar</taxon>
        <taxon>Alveolata</taxon>
        <taxon>Dinophyceae</taxon>
        <taxon>Suessiales</taxon>
        <taxon>Symbiodiniaceae</taxon>
        <taxon>Symbiodinium</taxon>
    </lineage>
</organism>
<keyword evidence="1" id="KW-1133">Transmembrane helix</keyword>
<feature type="transmembrane region" description="Helical" evidence="1">
    <location>
        <begin position="154"/>
        <end position="173"/>
    </location>
</feature>
<feature type="chain" id="PRO_5032607418" description="Post-GPI attachment to proteins factor 3" evidence="2">
    <location>
        <begin position="30"/>
        <end position="263"/>
    </location>
</feature>
<dbReference type="EMBL" id="CAJNJA010028997">
    <property type="protein sequence ID" value="CAE7616409.1"/>
    <property type="molecule type" value="Genomic_DNA"/>
</dbReference>
<proteinExistence type="predicted"/>
<keyword evidence="1" id="KW-0472">Membrane</keyword>
<keyword evidence="1" id="KW-0812">Transmembrane</keyword>
<gene>
    <name evidence="3" type="ORF">SNEC2469_LOCUS17502</name>
</gene>
<reference evidence="3" key="1">
    <citation type="submission" date="2021-02" db="EMBL/GenBank/DDBJ databases">
        <authorList>
            <person name="Dougan E. K."/>
            <person name="Rhodes N."/>
            <person name="Thang M."/>
            <person name="Chan C."/>
        </authorList>
    </citation>
    <scope>NUCLEOTIDE SEQUENCE</scope>
</reference>
<feature type="signal peptide" evidence="2">
    <location>
        <begin position="1"/>
        <end position="29"/>
    </location>
</feature>
<evidence type="ECO:0000256" key="1">
    <source>
        <dbReference type="SAM" id="Phobius"/>
    </source>
</evidence>
<name>A0A812V639_9DINO</name>
<sequence>MLSPMASNSFTRALWWALPFLLLVAVLSCATVFPDILEGLGIGALMQCVSSESTRNAVFPCRRPIRHAVVQETWWLPKASTRINDLMAEDGPLLPYLLLVMQLYTSTVEKSAPKSAWWCPWWCVVVVCWAAMTAVRMVIFLGVHPFNFYFSDHIFLLNSMMAQIQMSLAMTIYRRESCPGPECWYFLEVTLAWALVFLTLVEAFMTAWLYHTCFASWLALLVSTIIFQSTACIFRCLLRCAPIDEKRSKLINGDSRRERGSRV</sequence>
<protein>
    <recommendedName>
        <fullName evidence="5">Post-GPI attachment to proteins factor 3</fullName>
    </recommendedName>
</protein>
<accession>A0A812V639</accession>